<evidence type="ECO:0000256" key="1">
    <source>
        <dbReference type="ARBA" id="ARBA00023015"/>
    </source>
</evidence>
<feature type="transmembrane region" description="Helical" evidence="4">
    <location>
        <begin position="158"/>
        <end position="175"/>
    </location>
</feature>
<keyword evidence="1" id="KW-0805">Transcription regulation</keyword>
<feature type="transmembrane region" description="Helical" evidence="4">
    <location>
        <begin position="206"/>
        <end position="232"/>
    </location>
</feature>
<dbReference type="PROSITE" id="PS01124">
    <property type="entry name" value="HTH_ARAC_FAMILY_2"/>
    <property type="match status" value="1"/>
</dbReference>
<dbReference type="PANTHER" id="PTHR43280:SF2">
    <property type="entry name" value="HTH-TYPE TRANSCRIPTIONAL REGULATOR EXSA"/>
    <property type="match status" value="1"/>
</dbReference>
<keyword evidence="2" id="KW-0238">DNA-binding</keyword>
<keyword evidence="4" id="KW-0472">Membrane</keyword>
<evidence type="ECO:0000256" key="4">
    <source>
        <dbReference type="SAM" id="Phobius"/>
    </source>
</evidence>
<dbReference type="InterPro" id="IPR009057">
    <property type="entry name" value="Homeodomain-like_sf"/>
</dbReference>
<feature type="domain" description="HTH araC/xylS-type" evidence="5">
    <location>
        <begin position="323"/>
        <end position="431"/>
    </location>
</feature>
<proteinExistence type="predicted"/>
<keyword evidence="4" id="KW-0812">Transmembrane</keyword>
<evidence type="ECO:0000259" key="5">
    <source>
        <dbReference type="PROSITE" id="PS01124"/>
    </source>
</evidence>
<dbReference type="PANTHER" id="PTHR43280">
    <property type="entry name" value="ARAC-FAMILY TRANSCRIPTIONAL REGULATOR"/>
    <property type="match status" value="1"/>
</dbReference>
<dbReference type="Proteomes" id="UP000829647">
    <property type="component" value="Chromosome"/>
</dbReference>
<keyword evidence="3" id="KW-0804">Transcription</keyword>
<feature type="transmembrane region" description="Helical" evidence="4">
    <location>
        <begin position="40"/>
        <end position="60"/>
    </location>
</feature>
<dbReference type="SMART" id="SM00342">
    <property type="entry name" value="HTH_ARAC"/>
    <property type="match status" value="1"/>
</dbReference>
<reference evidence="6 7" key="1">
    <citation type="submission" date="2022-04" db="EMBL/GenBank/DDBJ databases">
        <title>Hymenobacter sp. isolated from the air.</title>
        <authorList>
            <person name="Won M."/>
            <person name="Lee C.-M."/>
            <person name="Woen H.-Y."/>
            <person name="Kwon S.-W."/>
        </authorList>
    </citation>
    <scope>NUCLEOTIDE SEQUENCE [LARGE SCALE GENOMIC DNA]</scope>
    <source>
        <strain evidence="7">5516 S-25</strain>
    </source>
</reference>
<dbReference type="InterPro" id="IPR018062">
    <property type="entry name" value="HTH_AraC-typ_CS"/>
</dbReference>
<evidence type="ECO:0000256" key="3">
    <source>
        <dbReference type="ARBA" id="ARBA00023163"/>
    </source>
</evidence>
<dbReference type="SUPFAM" id="SSF46689">
    <property type="entry name" value="Homeodomain-like"/>
    <property type="match status" value="1"/>
</dbReference>
<evidence type="ECO:0000313" key="7">
    <source>
        <dbReference type="Proteomes" id="UP000829647"/>
    </source>
</evidence>
<name>A0ABY4JER2_9BACT</name>
<dbReference type="Pfam" id="PF12833">
    <property type="entry name" value="HTH_18"/>
    <property type="match status" value="1"/>
</dbReference>
<protein>
    <submittedName>
        <fullName evidence="6">AraC family transcriptional regulator</fullName>
    </submittedName>
</protein>
<feature type="transmembrane region" description="Helical" evidence="4">
    <location>
        <begin position="238"/>
        <end position="257"/>
    </location>
</feature>
<evidence type="ECO:0000313" key="6">
    <source>
        <dbReference type="EMBL" id="UPL50433.1"/>
    </source>
</evidence>
<dbReference type="InterPro" id="IPR018060">
    <property type="entry name" value="HTH_AraC"/>
</dbReference>
<organism evidence="6 7">
    <name type="scientific">Hymenobacter sublimis</name>
    <dbReference type="NCBI Taxonomy" id="2933777"/>
    <lineage>
        <taxon>Bacteria</taxon>
        <taxon>Pseudomonadati</taxon>
        <taxon>Bacteroidota</taxon>
        <taxon>Cytophagia</taxon>
        <taxon>Cytophagales</taxon>
        <taxon>Hymenobacteraceae</taxon>
        <taxon>Hymenobacter</taxon>
    </lineage>
</organism>
<evidence type="ECO:0000256" key="2">
    <source>
        <dbReference type="ARBA" id="ARBA00023125"/>
    </source>
</evidence>
<feature type="transmembrane region" description="Helical" evidence="4">
    <location>
        <begin position="72"/>
        <end position="92"/>
    </location>
</feature>
<dbReference type="Gene3D" id="1.10.10.60">
    <property type="entry name" value="Homeodomain-like"/>
    <property type="match status" value="2"/>
</dbReference>
<keyword evidence="7" id="KW-1185">Reference proteome</keyword>
<dbReference type="PROSITE" id="PS00041">
    <property type="entry name" value="HTH_ARAC_FAMILY_1"/>
    <property type="match status" value="1"/>
</dbReference>
<feature type="transmembrane region" description="Helical" evidence="4">
    <location>
        <begin position="113"/>
        <end position="133"/>
    </location>
</feature>
<feature type="transmembrane region" description="Helical" evidence="4">
    <location>
        <begin position="6"/>
        <end position="28"/>
    </location>
</feature>
<keyword evidence="4" id="KW-1133">Transmembrane helix</keyword>
<dbReference type="PRINTS" id="PR00032">
    <property type="entry name" value="HTHARAC"/>
</dbReference>
<sequence>MVFGFNQYSGLLLPFFVQGMVVAAVLVVRSRRNDAAADRWLALLLLLHALRLAQWMLGFAGWYDAHDAHSTFMFYFPFHHWLAVGPALYFYFRSLTNQEFRLTRRHWRAFGPELAWLGLYLVGLLYDVGWWHGLRGQPLPAHFGTKGPVAAWADEQPIKVVVDILSYVLVLYFTLRTLREYRAYARYLNDNFSDTDRIRFRWLRNVLIAVGIGTGVTLVFGVVNLVVPLSYYQAWYDYLFTGLLLYYLSIAGLLTGYRLASLRFQPAEEAPVPDLLPEPPILVQPPTAAPAKARQLLAAAGAAANLAAPAPTPAPAPDAPELERWTQRLLRHMEAERPYLAPELTLGELATQLRTNTSWLSRVINAGCGQNFNDFINEYRIREAERRLRDPQFRHYTLLAVALEVGFNSKSTFNRVFRKLRGVTPSEVARRST</sequence>
<accession>A0ABY4JER2</accession>
<gene>
    <name evidence="6" type="ORF">MWH26_05870</name>
</gene>
<dbReference type="InterPro" id="IPR020449">
    <property type="entry name" value="Tscrpt_reg_AraC-type_HTH"/>
</dbReference>
<dbReference type="RefSeq" id="WP_247976461.1">
    <property type="nucleotide sequence ID" value="NZ_CP095848.1"/>
</dbReference>
<dbReference type="EMBL" id="CP095848">
    <property type="protein sequence ID" value="UPL50433.1"/>
    <property type="molecule type" value="Genomic_DNA"/>
</dbReference>